<feature type="compositionally biased region" description="Basic and acidic residues" evidence="1">
    <location>
        <begin position="100"/>
        <end position="110"/>
    </location>
</feature>
<organism evidence="2 3">
    <name type="scientific">Laccaria amethystina LaAM-08-1</name>
    <dbReference type="NCBI Taxonomy" id="1095629"/>
    <lineage>
        <taxon>Eukaryota</taxon>
        <taxon>Fungi</taxon>
        <taxon>Dikarya</taxon>
        <taxon>Basidiomycota</taxon>
        <taxon>Agaricomycotina</taxon>
        <taxon>Agaricomycetes</taxon>
        <taxon>Agaricomycetidae</taxon>
        <taxon>Agaricales</taxon>
        <taxon>Agaricineae</taxon>
        <taxon>Hydnangiaceae</taxon>
        <taxon>Laccaria</taxon>
    </lineage>
</organism>
<evidence type="ECO:0000256" key="1">
    <source>
        <dbReference type="SAM" id="MobiDB-lite"/>
    </source>
</evidence>
<feature type="compositionally biased region" description="Basic residues" evidence="1">
    <location>
        <begin position="39"/>
        <end position="48"/>
    </location>
</feature>
<keyword evidence="3" id="KW-1185">Reference proteome</keyword>
<feature type="region of interest" description="Disordered" evidence="1">
    <location>
        <begin position="25"/>
        <end position="111"/>
    </location>
</feature>
<dbReference type="HOGENOM" id="CLU_012918_0_0_1"/>
<dbReference type="Proteomes" id="UP000054477">
    <property type="component" value="Unassembled WGS sequence"/>
</dbReference>
<dbReference type="STRING" id="1095629.A0A0C9XRH3"/>
<reference evidence="2 3" key="1">
    <citation type="submission" date="2014-04" db="EMBL/GenBank/DDBJ databases">
        <authorList>
            <consortium name="DOE Joint Genome Institute"/>
            <person name="Kuo A."/>
            <person name="Kohler A."/>
            <person name="Nagy L.G."/>
            <person name="Floudas D."/>
            <person name="Copeland A."/>
            <person name="Barry K.W."/>
            <person name="Cichocki N."/>
            <person name="Veneault-Fourrey C."/>
            <person name="LaButti K."/>
            <person name="Lindquist E.A."/>
            <person name="Lipzen A."/>
            <person name="Lundell T."/>
            <person name="Morin E."/>
            <person name="Murat C."/>
            <person name="Sun H."/>
            <person name="Tunlid A."/>
            <person name="Henrissat B."/>
            <person name="Grigoriev I.V."/>
            <person name="Hibbett D.S."/>
            <person name="Martin F."/>
            <person name="Nordberg H.P."/>
            <person name="Cantor M.N."/>
            <person name="Hua S.X."/>
        </authorList>
    </citation>
    <scope>NUCLEOTIDE SEQUENCE [LARGE SCALE GENOMIC DNA]</scope>
    <source>
        <strain evidence="2 3">LaAM-08-1</strain>
    </source>
</reference>
<reference evidence="3" key="2">
    <citation type="submission" date="2015-01" db="EMBL/GenBank/DDBJ databases">
        <title>Evolutionary Origins and Diversification of the Mycorrhizal Mutualists.</title>
        <authorList>
            <consortium name="DOE Joint Genome Institute"/>
            <consortium name="Mycorrhizal Genomics Consortium"/>
            <person name="Kohler A."/>
            <person name="Kuo A."/>
            <person name="Nagy L.G."/>
            <person name="Floudas D."/>
            <person name="Copeland A."/>
            <person name="Barry K.W."/>
            <person name="Cichocki N."/>
            <person name="Veneault-Fourrey C."/>
            <person name="LaButti K."/>
            <person name="Lindquist E.A."/>
            <person name="Lipzen A."/>
            <person name="Lundell T."/>
            <person name="Morin E."/>
            <person name="Murat C."/>
            <person name="Riley R."/>
            <person name="Ohm R."/>
            <person name="Sun H."/>
            <person name="Tunlid A."/>
            <person name="Henrissat B."/>
            <person name="Grigoriev I.V."/>
            <person name="Hibbett D.S."/>
            <person name="Martin F."/>
        </authorList>
    </citation>
    <scope>NUCLEOTIDE SEQUENCE [LARGE SCALE GENOMIC DNA]</scope>
    <source>
        <strain evidence="3">LaAM-08-1</strain>
    </source>
</reference>
<feature type="compositionally biased region" description="Basic and acidic residues" evidence="1">
    <location>
        <begin position="25"/>
        <end position="38"/>
    </location>
</feature>
<dbReference type="OrthoDB" id="433924at2759"/>
<sequence>MALLSLPSRFHLEMEKDHFADEFRRAREENRREKEARNSTKKSKKPKRDTKETWNSVVSSSKSEVGAKKDKKKPYQPSTDSEDDIPLSAISSKRKRHAIVHSDDDEHSMLEDGEYTPARKLFKLNDSSRIPVTDKDKEGVDAHAVPPAEPASPTSLFSEPSSPEELLISAPPRPLPIPLAPALPVKKFSSSGTITIPRRPSHTLTKMTSSTLDVISSGSGLSTKQRLAQGALEPKRPNAPFPPKSKANAPLPNKTASATVMKNLSFKKKPAILSVNTSPTLSHDNFHHAPSPTLHQIQEPTLASLNASPYSPLLDDTPVAGPSQVNNAHEQAPFFNDPFANDSTGHSQTLVFPPTPTDPLMVMANNFLEGIMPPQFIAPLRPTEDTRPEPVPPPSLYRKPALPARIPKKWRWSGTLSMGSGKGLSVILQDAIESKQDSMRFSVALAANQTIAVPSLHDADDLKYILYACQLPSSLARLGPQGEEDAGPLRTIAQFMSKSRKVALSPVYLDEHLIGHILLFPPTMDHLVKHLKVPLDLRQSGGLVAALISWSLRPAQLSCRVDRPCSTFLAPDVKMPPSAEKSTWNHSIRSMVSYHHALRVLSFPRLLHEFLTSGSSDRGYYAWLGRGDTRHSKKPGLETAFLHNIMAQTGAKYVGSHGTPRVVFVHVGALNILYKLPKFPEWRARTATHFYTYGTHESVPRTVWGIREIYPCGGVVTFTPSALCRDPLSVIRTVKQVNEHPLWTCYVMPSVLGMLARSACPAEDPAAALNQGKFPYKYILDAIEAGELALLHAPVCSGNRPQSVSQDWLWNHLAFSSLSGRKALDISLNTFTSKFSNVPESDLHSKMDEEIAQDLSIMQLQPAIMRDYRRFVILKDESQNVKISPQGLEWISLSNFDFKDDFFTTRP</sequence>
<dbReference type="AlphaFoldDB" id="A0A0C9XRH3"/>
<feature type="region of interest" description="Disordered" evidence="1">
    <location>
        <begin position="216"/>
        <end position="252"/>
    </location>
</feature>
<feature type="compositionally biased region" description="Low complexity" evidence="1">
    <location>
        <begin position="152"/>
        <end position="170"/>
    </location>
</feature>
<gene>
    <name evidence="2" type="ORF">K443DRAFT_4751</name>
</gene>
<protein>
    <submittedName>
        <fullName evidence="2">Uncharacterized protein</fullName>
    </submittedName>
</protein>
<evidence type="ECO:0000313" key="2">
    <source>
        <dbReference type="EMBL" id="KIK04289.1"/>
    </source>
</evidence>
<feature type="compositionally biased region" description="Polar residues" evidence="1">
    <location>
        <begin position="54"/>
        <end position="63"/>
    </location>
</feature>
<feature type="compositionally biased region" description="Polar residues" evidence="1">
    <location>
        <begin position="216"/>
        <end position="226"/>
    </location>
</feature>
<proteinExistence type="predicted"/>
<feature type="region of interest" description="Disordered" evidence="1">
    <location>
        <begin position="130"/>
        <end position="172"/>
    </location>
</feature>
<accession>A0A0C9XRH3</accession>
<dbReference type="EMBL" id="KN838571">
    <property type="protein sequence ID" value="KIK04289.1"/>
    <property type="molecule type" value="Genomic_DNA"/>
</dbReference>
<feature type="compositionally biased region" description="Basic and acidic residues" evidence="1">
    <location>
        <begin position="132"/>
        <end position="141"/>
    </location>
</feature>
<name>A0A0C9XRH3_9AGAR</name>
<evidence type="ECO:0000313" key="3">
    <source>
        <dbReference type="Proteomes" id="UP000054477"/>
    </source>
</evidence>